<dbReference type="SMART" id="SM00490">
    <property type="entry name" value="HELICc"/>
    <property type="match status" value="1"/>
</dbReference>
<dbReference type="Pfam" id="PF00271">
    <property type="entry name" value="Helicase_C"/>
    <property type="match status" value="1"/>
</dbReference>
<comment type="caution">
    <text evidence="3">The sequence shown here is derived from an EMBL/GenBank/DDBJ whole genome shotgun (WGS) entry which is preliminary data.</text>
</comment>
<dbReference type="Proteomes" id="UP001604282">
    <property type="component" value="Unassembled WGS sequence"/>
</dbReference>
<dbReference type="NCBIfam" id="NF047352">
    <property type="entry name" value="P_loop_sacsin"/>
    <property type="match status" value="1"/>
</dbReference>
<reference evidence="3 4" key="1">
    <citation type="submission" date="2024-10" db="EMBL/GenBank/DDBJ databases">
        <title>The Natural Products Discovery Center: Release of the First 8490 Sequenced Strains for Exploring Actinobacteria Biosynthetic Diversity.</title>
        <authorList>
            <person name="Kalkreuter E."/>
            <person name="Kautsar S.A."/>
            <person name="Yang D."/>
            <person name="Bader C.D."/>
            <person name="Teijaro C.N."/>
            <person name="Fluegel L."/>
            <person name="Davis C.M."/>
            <person name="Simpson J.R."/>
            <person name="Lauterbach L."/>
            <person name="Steele A.D."/>
            <person name="Gui C."/>
            <person name="Meng S."/>
            <person name="Li G."/>
            <person name="Viehrig K."/>
            <person name="Ye F."/>
            <person name="Su P."/>
            <person name="Kiefer A.F."/>
            <person name="Nichols A."/>
            <person name="Cepeda A.J."/>
            <person name="Yan W."/>
            <person name="Fan B."/>
            <person name="Jiang Y."/>
            <person name="Adhikari A."/>
            <person name="Zheng C.-J."/>
            <person name="Schuster L."/>
            <person name="Cowan T.M."/>
            <person name="Smanski M.J."/>
            <person name="Chevrette M.G."/>
            <person name="De Carvalho L.P.S."/>
            <person name="Shen B."/>
        </authorList>
    </citation>
    <scope>NUCLEOTIDE SEQUENCE [LARGE SCALE GENOMIC DNA]</scope>
    <source>
        <strain evidence="3 4">NPDC048229</strain>
    </source>
</reference>
<evidence type="ECO:0000259" key="1">
    <source>
        <dbReference type="PROSITE" id="PS51192"/>
    </source>
</evidence>
<gene>
    <name evidence="3" type="ORF">ACGFYS_20975</name>
</gene>
<name>A0ABW7BXJ7_9ACTN</name>
<evidence type="ECO:0000259" key="2">
    <source>
        <dbReference type="PROSITE" id="PS51194"/>
    </source>
</evidence>
<dbReference type="Pfam" id="PF04851">
    <property type="entry name" value="ResIII"/>
    <property type="match status" value="1"/>
</dbReference>
<feature type="domain" description="Helicase C-terminal" evidence="2">
    <location>
        <begin position="1429"/>
        <end position="1573"/>
    </location>
</feature>
<dbReference type="Gene3D" id="3.30.565.10">
    <property type="entry name" value="Histidine kinase-like ATPase, C-terminal domain"/>
    <property type="match status" value="1"/>
</dbReference>
<dbReference type="PANTHER" id="PTHR47396">
    <property type="entry name" value="TYPE I RESTRICTION ENZYME ECOKI R PROTEIN"/>
    <property type="match status" value="1"/>
</dbReference>
<evidence type="ECO:0000313" key="3">
    <source>
        <dbReference type="EMBL" id="MFG3191402.1"/>
    </source>
</evidence>
<organism evidence="3 4">
    <name type="scientific">Streptomyces omiyaensis</name>
    <dbReference type="NCBI Taxonomy" id="68247"/>
    <lineage>
        <taxon>Bacteria</taxon>
        <taxon>Bacillati</taxon>
        <taxon>Actinomycetota</taxon>
        <taxon>Actinomycetes</taxon>
        <taxon>Kitasatosporales</taxon>
        <taxon>Streptomycetaceae</taxon>
        <taxon>Streptomyces</taxon>
    </lineage>
</organism>
<accession>A0ABW7BXJ7</accession>
<dbReference type="InterPro" id="IPR001650">
    <property type="entry name" value="Helicase_C-like"/>
</dbReference>
<sequence>MTLTHQDWTPDTDLVRQVGEQFGRALDSYRANAYLISEHANHEESIRVGGYAHRTLLELVQNAADAMSGSDEDAGEFAGRVEIVLDAQNEILYCANAGRPFSRDGLTTITHAHLSGKRGDEIGRFGLGFKSVLAVSPAPQVFSRSVSFEFNSHTARQELNRIAPSSKRHPVLRTPTALDPFAAFAADPILDELAGWASTVVKLPYATNLDRLRREIGSFASEFLLFVSAVRQVRLRVLGADAFETSHTSRDFGEGVFKIEASNGSGEEWIVEDRMHMPSATARKEVGEAVSRNAVKVTVAIPKRQAQQRVGRFWSYFPLQDQTSASALFNAPWSVNDDRTTLLENDYNREILKTLSGMFVDLLPRVTQPNDPAAHLDYMPARGREPLSFGDKLLCAHVPELAGGRDLVPDATGTLVNATTLLPLDFAVEVAPNIHQAWSVSPHTATDVPHWRCYTSQQRFTRLRQLFITSSPHGGIDATDRDMKRALEGLPKRKLLSWLREWAKGPDPVSAANAFRFVVGKRSSLPDSDLAKVIPTLDGMRALADKNIVFLHQEEGVEIEGAVFVSPTFLSQPGVEESLRKAGFRDLDPQAILNARLAALSATSGDDELSKLWDAVLGLSTRDAARALAAHSATVKVPTRDGEWSWPRMVFDLPESMGEEHASRTLDHGRCMPEVAHALGVVRAPQSRYPLEDEPALHQYREWVLAELNAAQGPGERPIGNIDFYPAEGPGPFSVLPILLQSEASQKLRETWTVDLLKGGDSEWTCEDLDTGRTHAVQSPVRWAVDRAGLLYTTRGYRRPSEAVAPSLVKYEKLLPLFKGPRPVAEALELPDDIEEVPASVLREALAAELFPPNLDDDLLVEFISAACRIAYPASRPPSIPARVKRAIESRTPTSVYLATSDEQQQFLSARQRPYLRVTETQATELVDTVGCRRFEDSFAFSMVIDGEQQGERIVDLFTGLRSTHAVGRLANATLARAMQVVKRVTTEDGVEDQPLPWHLDGTALIVAGTDAGERRLLGFVNDAFELRMNNADLDRVLKTGLDHHLQELRQQAKAAATDADRLDVYFGPDDLRDALPKGLWQALEAQGLVDAQASVADLFLTVYGSDAISTLAEQFRQEGFNDVPTQWAGSATTISWLRKMGFGSQYAGRRKEHQEQEFVVPGAVKLNPLHPFQEHVSRQLKDILVLRDAKGRHLKAMVELPTGAGKTRVAAETVLRLFIEGELRGPILWIAQSLELCEQAVQTWTTVWRGLADERPLTVGRLWEGNTVHEPDTEFSVIVATDAKLDALLAGGEYEWLAEASAVIIDEGHRAGASERYTRILEWLGVAGRGWDRPLVGLSATPFKGTSEEATKALVNRFGNRKLNAFDTDVNAYRKLAELGVLARVEHQVLNGIDVELRPQEIAEATRQRKISPTVLERIGRDQARMATLVDHIMGLDKSWPVLVFTPNVLSAQVLAATLRYRGVEAASVSGQTGRQERRDIIRKFKNDEIRVLANCDLLIQGFDAPGVRALYIARPTFSPNAYIQMAGRGLRGPVNGGKPQCLIVDMADNFGDVNELLGYREYEDLWKEQHA</sequence>
<dbReference type="SUPFAM" id="SSF55874">
    <property type="entry name" value="ATPase domain of HSP90 chaperone/DNA topoisomerase II/histidine kinase"/>
    <property type="match status" value="1"/>
</dbReference>
<dbReference type="PANTHER" id="PTHR47396:SF1">
    <property type="entry name" value="ATP-DEPENDENT HELICASE IRC3-RELATED"/>
    <property type="match status" value="1"/>
</dbReference>
<dbReference type="InterPro" id="IPR027417">
    <property type="entry name" value="P-loop_NTPase"/>
</dbReference>
<dbReference type="InterPro" id="IPR050742">
    <property type="entry name" value="Helicase_Restrict-Modif_Enz"/>
</dbReference>
<feature type="domain" description="Helicase ATP-binding" evidence="1">
    <location>
        <begin position="1188"/>
        <end position="1361"/>
    </location>
</feature>
<keyword evidence="4" id="KW-1185">Reference proteome</keyword>
<dbReference type="Gene3D" id="3.40.50.300">
    <property type="entry name" value="P-loop containing nucleotide triphosphate hydrolases"/>
    <property type="match status" value="2"/>
</dbReference>
<dbReference type="InterPro" id="IPR006935">
    <property type="entry name" value="Helicase/UvrB_N"/>
</dbReference>
<dbReference type="SUPFAM" id="SSF52540">
    <property type="entry name" value="P-loop containing nucleoside triphosphate hydrolases"/>
    <property type="match status" value="1"/>
</dbReference>
<evidence type="ECO:0000313" key="4">
    <source>
        <dbReference type="Proteomes" id="UP001604282"/>
    </source>
</evidence>
<dbReference type="EMBL" id="JBICZW010000012">
    <property type="protein sequence ID" value="MFG3191402.1"/>
    <property type="molecule type" value="Genomic_DNA"/>
</dbReference>
<protein>
    <submittedName>
        <fullName evidence="3">Sacsin N-terminal ATP-binding-like domain-containing protein</fullName>
    </submittedName>
</protein>
<proteinExistence type="predicted"/>
<dbReference type="SMART" id="SM00487">
    <property type="entry name" value="DEXDc"/>
    <property type="match status" value="1"/>
</dbReference>
<dbReference type="InterPro" id="IPR014001">
    <property type="entry name" value="Helicase_ATP-bd"/>
</dbReference>
<dbReference type="PROSITE" id="PS51194">
    <property type="entry name" value="HELICASE_CTER"/>
    <property type="match status" value="1"/>
</dbReference>
<dbReference type="InterPro" id="IPR036890">
    <property type="entry name" value="HATPase_C_sf"/>
</dbReference>
<dbReference type="RefSeq" id="WP_392883325.1">
    <property type="nucleotide sequence ID" value="NZ_JBICZW010000012.1"/>
</dbReference>
<dbReference type="PROSITE" id="PS51192">
    <property type="entry name" value="HELICASE_ATP_BIND_1"/>
    <property type="match status" value="1"/>
</dbReference>